<evidence type="ECO:0000259" key="2">
    <source>
        <dbReference type="PROSITE" id="PS50853"/>
    </source>
</evidence>
<dbReference type="SUPFAM" id="SSF51445">
    <property type="entry name" value="(Trans)glycosidases"/>
    <property type="match status" value="1"/>
</dbReference>
<dbReference type="HOGENOM" id="CLU_336119_0_0_9"/>
<dbReference type="InterPro" id="IPR017853">
    <property type="entry name" value="GH"/>
</dbReference>
<evidence type="ECO:0000259" key="1">
    <source>
        <dbReference type="PROSITE" id="PS50022"/>
    </source>
</evidence>
<evidence type="ECO:0000313" key="4">
    <source>
        <dbReference type="Proteomes" id="UP000029507"/>
    </source>
</evidence>
<dbReference type="STRING" id="169760.PSTEL_05800"/>
<dbReference type="EMBL" id="CP009286">
    <property type="protein sequence ID" value="AIQ62682.1"/>
    <property type="molecule type" value="Genomic_DNA"/>
</dbReference>
<dbReference type="Pfam" id="PF00754">
    <property type="entry name" value="F5_F8_type_C"/>
    <property type="match status" value="1"/>
</dbReference>
<evidence type="ECO:0008006" key="5">
    <source>
        <dbReference type="Google" id="ProtNLM"/>
    </source>
</evidence>
<organism evidence="3 4">
    <name type="scientific">Paenibacillus stellifer</name>
    <dbReference type="NCBI Taxonomy" id="169760"/>
    <lineage>
        <taxon>Bacteria</taxon>
        <taxon>Bacillati</taxon>
        <taxon>Bacillota</taxon>
        <taxon>Bacilli</taxon>
        <taxon>Bacillales</taxon>
        <taxon>Paenibacillaceae</taxon>
        <taxon>Paenibacillus</taxon>
    </lineage>
</organism>
<dbReference type="AlphaFoldDB" id="A0A089LP74"/>
<reference evidence="3 4" key="1">
    <citation type="submission" date="2014-08" db="EMBL/GenBank/DDBJ databases">
        <title>Comparative genomics of the Paenibacillus odorifer group.</title>
        <authorList>
            <person name="den Bakker H.C."/>
            <person name="Tsai Y.-C."/>
            <person name="Martin N."/>
            <person name="Korlach J."/>
            <person name="Wiedmann M."/>
        </authorList>
    </citation>
    <scope>NUCLEOTIDE SEQUENCE [LARGE SCALE GENOMIC DNA]</scope>
    <source>
        <strain evidence="3 4">DSM 14472</strain>
    </source>
</reference>
<dbReference type="InterPro" id="IPR003961">
    <property type="entry name" value="FN3_dom"/>
</dbReference>
<dbReference type="InterPro" id="IPR036116">
    <property type="entry name" value="FN3_sf"/>
</dbReference>
<feature type="domain" description="F5/8 type C" evidence="1">
    <location>
        <begin position="747"/>
        <end position="885"/>
    </location>
</feature>
<accession>A0A089LP74</accession>
<dbReference type="Gene3D" id="2.60.120.260">
    <property type="entry name" value="Galactose-binding domain-like"/>
    <property type="match status" value="1"/>
</dbReference>
<gene>
    <name evidence="3" type="ORF">PSTEL_05800</name>
</gene>
<dbReference type="InterPro" id="IPR008979">
    <property type="entry name" value="Galactose-bd-like_sf"/>
</dbReference>
<sequence length="886" mass="98081">MRESKPSRPLSELLKFSGLIILFLLSVSFLGKNEATENETGSAVNDSAYDVSEANVIWKLGAQNDSAEEFSAKTFTTSAKESVSLNAKTLSASQLKQLPSGLNGKSNPELTITYNLSKIPQNGVLFTVRILDANQSVPQLAVFSNRELSGIIQIAGVGGTGVEYSFRKTYELYIPKEQLKTGENTLRLLAARSEYASSEEDQYTRWTWDELSLASLSSPIKEPIHGNYVNTGTMLANKQFYYDTGATAHLPYIMKWLGVAYSGNIMRTGGPSNVGNSNSDMENYYKTLAEYNMQAVALYLYTGDIKLNPDGSLPDSAKKKLTDYFKKYGSYIQYAEVDNEPGLFNRSKAVNLAVAKWLNTEGKKIAPHLLTVAPGWAYAAEYKIRRCGNQTGTVQQCGSPDGWERDPAQRLELENITDLTNGHSYGGSFAAKDGGSFTENLKTFRGAEDGLPKKMLVTEFGTSDAHTDDWHYGAKESTAAIFDRIMRAHIGYADMFVQHAAFFYNYSLFQFKDINLRTHDPAKTEIYYTKQDEDSRVSIMRRLSTAYATHGAPLTYNLLNKDELADKMVYIRPVDTSKLEPLPGSGATSNKVLVNLVNFENTTQKVSVKVTMPKQTVYEGERFGNGDTYEEARSYVTGLKASPELTFTETLAPGEAVQYILQPSTEVGDKAPDNLTATAIRGTAVRLNWHEAPGTSYDVLRAEGQGELKTIESGLEATSFVDRAVKEGVVYRYAVRVTGKKALSKEAQITATGLVPLDRTGWTISSNMTNNSSNPWAAIDNELSSRWDTGKNMTSGESLQVDMGTEHSIEAVLLDSSRSEYDYPRGLAIYVSTDGKSWNQVFTGKGKKDQYLYSFSKVKARYVKVVQTGYGGNYWSVHDLEIYSRD</sequence>
<dbReference type="InterPro" id="IPR000421">
    <property type="entry name" value="FA58C"/>
</dbReference>
<keyword evidence="4" id="KW-1185">Reference proteome</keyword>
<dbReference type="PROSITE" id="PS50022">
    <property type="entry name" value="FA58C_3"/>
    <property type="match status" value="1"/>
</dbReference>
<dbReference type="Proteomes" id="UP000029507">
    <property type="component" value="Chromosome"/>
</dbReference>
<dbReference type="PROSITE" id="PS50853">
    <property type="entry name" value="FN3"/>
    <property type="match status" value="1"/>
</dbReference>
<dbReference type="KEGG" id="pste:PSTEL_05800"/>
<dbReference type="SUPFAM" id="SSF49785">
    <property type="entry name" value="Galactose-binding domain-like"/>
    <property type="match status" value="1"/>
</dbReference>
<evidence type="ECO:0000313" key="3">
    <source>
        <dbReference type="EMBL" id="AIQ62682.1"/>
    </source>
</evidence>
<feature type="domain" description="Fibronectin type-III" evidence="2">
    <location>
        <begin position="671"/>
        <end position="758"/>
    </location>
</feature>
<dbReference type="Gene3D" id="2.60.40.10">
    <property type="entry name" value="Immunoglobulins"/>
    <property type="match status" value="1"/>
</dbReference>
<dbReference type="RefSeq" id="WP_038694032.1">
    <property type="nucleotide sequence ID" value="NZ_CP009286.1"/>
</dbReference>
<dbReference type="OrthoDB" id="52286at2"/>
<protein>
    <recommendedName>
        <fullName evidence="5">F5/8 type C domain-containing protein</fullName>
    </recommendedName>
</protein>
<dbReference type="CDD" id="cd00063">
    <property type="entry name" value="FN3"/>
    <property type="match status" value="1"/>
</dbReference>
<proteinExistence type="predicted"/>
<dbReference type="SUPFAM" id="SSF49265">
    <property type="entry name" value="Fibronectin type III"/>
    <property type="match status" value="1"/>
</dbReference>
<name>A0A089LP74_9BACL</name>
<dbReference type="InterPro" id="IPR013783">
    <property type="entry name" value="Ig-like_fold"/>
</dbReference>